<dbReference type="InterPro" id="IPR046373">
    <property type="entry name" value="Acyl-CoA_Oxase/DH_mid-dom_sf"/>
</dbReference>
<comment type="similarity">
    <text evidence="2 5">Belongs to the acyl-CoA dehydrogenase family.</text>
</comment>
<evidence type="ECO:0000256" key="5">
    <source>
        <dbReference type="RuleBase" id="RU362125"/>
    </source>
</evidence>
<dbReference type="PANTHER" id="PTHR43884:SF19">
    <property type="entry name" value="ACYL-COA DEHYDROGENASE FADE4-RELATED"/>
    <property type="match status" value="1"/>
</dbReference>
<dbReference type="InterPro" id="IPR036250">
    <property type="entry name" value="AcylCo_DH-like_C"/>
</dbReference>
<evidence type="ECO:0000313" key="9">
    <source>
        <dbReference type="EMBL" id="MFC5144712.1"/>
    </source>
</evidence>
<dbReference type="SUPFAM" id="SSF47203">
    <property type="entry name" value="Acyl-CoA dehydrogenase C-terminal domain-like"/>
    <property type="match status" value="1"/>
</dbReference>
<dbReference type="Gene3D" id="1.10.540.10">
    <property type="entry name" value="Acyl-CoA dehydrogenase/oxidase, N-terminal domain"/>
    <property type="match status" value="1"/>
</dbReference>
<dbReference type="InterPro" id="IPR009100">
    <property type="entry name" value="AcylCoA_DH/oxidase_NM_dom_sf"/>
</dbReference>
<feature type="domain" description="Acyl-CoA dehydrogenase/oxidase C-terminal" evidence="7">
    <location>
        <begin position="291"/>
        <end position="441"/>
    </location>
</feature>
<evidence type="ECO:0000313" key="10">
    <source>
        <dbReference type="Proteomes" id="UP001596222"/>
    </source>
</evidence>
<dbReference type="PANTHER" id="PTHR43884">
    <property type="entry name" value="ACYL-COA DEHYDROGENASE"/>
    <property type="match status" value="1"/>
</dbReference>
<feature type="compositionally biased region" description="Basic and acidic residues" evidence="6">
    <location>
        <begin position="622"/>
        <end position="635"/>
    </location>
</feature>
<dbReference type="CDD" id="cd00567">
    <property type="entry name" value="ACAD"/>
    <property type="match status" value="1"/>
</dbReference>
<dbReference type="Pfam" id="PF00441">
    <property type="entry name" value="Acyl-CoA_dh_1"/>
    <property type="match status" value="1"/>
</dbReference>
<evidence type="ECO:0000259" key="8">
    <source>
        <dbReference type="Pfam" id="PF02770"/>
    </source>
</evidence>
<comment type="caution">
    <text evidence="9">The sequence shown here is derived from an EMBL/GenBank/DDBJ whole genome shotgun (WGS) entry which is preliminary data.</text>
</comment>
<feature type="region of interest" description="Disordered" evidence="6">
    <location>
        <begin position="1"/>
        <end position="52"/>
    </location>
</feature>
<dbReference type="SUPFAM" id="SSF56645">
    <property type="entry name" value="Acyl-CoA dehydrogenase NM domain-like"/>
    <property type="match status" value="1"/>
</dbReference>
<keyword evidence="10" id="KW-1185">Reference proteome</keyword>
<dbReference type="InterPro" id="IPR037069">
    <property type="entry name" value="AcylCoA_DH/ox_N_sf"/>
</dbReference>
<organism evidence="9 10">
    <name type="scientific">Streptomyces aureoversilis</name>
    <dbReference type="NCBI Taxonomy" id="67277"/>
    <lineage>
        <taxon>Bacteria</taxon>
        <taxon>Bacillati</taxon>
        <taxon>Actinomycetota</taxon>
        <taxon>Actinomycetes</taxon>
        <taxon>Kitasatosporales</taxon>
        <taxon>Streptomycetaceae</taxon>
        <taxon>Streptomyces</taxon>
    </lineage>
</organism>
<evidence type="ECO:0000256" key="3">
    <source>
        <dbReference type="ARBA" id="ARBA00022630"/>
    </source>
</evidence>
<dbReference type="InterPro" id="IPR009075">
    <property type="entry name" value="AcylCo_DH/oxidase_C"/>
</dbReference>
<dbReference type="EC" id="1.-.-.-" evidence="9"/>
<dbReference type="EMBL" id="JBHSKJ010000004">
    <property type="protein sequence ID" value="MFC5144712.1"/>
    <property type="molecule type" value="Genomic_DNA"/>
</dbReference>
<keyword evidence="3 5" id="KW-0285">Flavoprotein</keyword>
<dbReference type="Proteomes" id="UP001596222">
    <property type="component" value="Unassembled WGS sequence"/>
</dbReference>
<dbReference type="InterPro" id="IPR006091">
    <property type="entry name" value="Acyl-CoA_Oxase/DH_mid-dom"/>
</dbReference>
<feature type="region of interest" description="Disordered" evidence="6">
    <location>
        <begin position="617"/>
        <end position="678"/>
    </location>
</feature>
<dbReference type="GO" id="GO:0016491">
    <property type="term" value="F:oxidoreductase activity"/>
    <property type="evidence" value="ECO:0007669"/>
    <property type="project" value="UniProtKB-KW"/>
</dbReference>
<reference evidence="10" key="1">
    <citation type="journal article" date="2019" name="Int. J. Syst. Evol. Microbiol.">
        <title>The Global Catalogue of Microorganisms (GCM) 10K type strain sequencing project: providing services to taxonomists for standard genome sequencing and annotation.</title>
        <authorList>
            <consortium name="The Broad Institute Genomics Platform"/>
            <consortium name="The Broad Institute Genome Sequencing Center for Infectious Disease"/>
            <person name="Wu L."/>
            <person name="Ma J."/>
        </authorList>
    </citation>
    <scope>NUCLEOTIDE SEQUENCE [LARGE SCALE GENOMIC DNA]</scope>
    <source>
        <strain evidence="10">CGMCC 4.1641</strain>
    </source>
</reference>
<keyword evidence="5 9" id="KW-0560">Oxidoreductase</keyword>
<evidence type="ECO:0000256" key="6">
    <source>
        <dbReference type="SAM" id="MobiDB-lite"/>
    </source>
</evidence>
<comment type="cofactor">
    <cofactor evidence="1 5">
        <name>FAD</name>
        <dbReference type="ChEBI" id="CHEBI:57692"/>
    </cofactor>
</comment>
<keyword evidence="4 5" id="KW-0274">FAD</keyword>
<proteinExistence type="inferred from homology"/>
<evidence type="ECO:0000256" key="2">
    <source>
        <dbReference type="ARBA" id="ARBA00009347"/>
    </source>
</evidence>
<dbReference type="Gene3D" id="1.20.140.10">
    <property type="entry name" value="Butyryl-CoA Dehydrogenase, subunit A, domain 3"/>
    <property type="match status" value="1"/>
</dbReference>
<evidence type="ECO:0000256" key="1">
    <source>
        <dbReference type="ARBA" id="ARBA00001974"/>
    </source>
</evidence>
<dbReference type="Gene3D" id="2.40.110.10">
    <property type="entry name" value="Butyryl-CoA Dehydrogenase, subunit A, domain 2"/>
    <property type="match status" value="1"/>
</dbReference>
<protein>
    <submittedName>
        <fullName evidence="9">Acyl-CoA dehydrogenase family protein</fullName>
        <ecNumber evidence="9">1.-.-.-</ecNumber>
    </submittedName>
</protein>
<name>A0ABV9ZTP6_9ACTN</name>
<evidence type="ECO:0000256" key="4">
    <source>
        <dbReference type="ARBA" id="ARBA00022827"/>
    </source>
</evidence>
<dbReference type="RefSeq" id="WP_382038731.1">
    <property type="nucleotide sequence ID" value="NZ_JBHSKJ010000004.1"/>
</dbReference>
<evidence type="ECO:0000259" key="7">
    <source>
        <dbReference type="Pfam" id="PF00441"/>
    </source>
</evidence>
<sequence>MSNDGSMSSRHHMGSRHPMSSRHSAVPGSPANSDDPATTRIPASSCNPAASHAPSTTYGLGTTYDSVIALGAFLDRPWAGEAPFARAALSALDHREEFPATACAALDSFGLCSFYVDVGHGGRMRDMAELVQLQRIVARRDLTVAVAHGKTFLGAAPVWVAGAQEQAARLARAVRSGAVVSWALTERDHGSDLLAGELTARPCEGGWRLDGEKWLINNATRGRYLCVLARTADAGGPRGFSLFLVDKTRLVPGSYRTLPKVRTHGIRGADISGIAFDGAVVPGTALVGESGAGVETVLTSLQLTRTLCTSLSLGALDHGLDIAVRYAGSRVLYGRTLAELPRVRRILGRAAATLAVAESVVDVAARSIHTLTSELSVVSAVTKALVPGLVQDSLDTLAELLGVRGFLSESYEDGAFAKLERDHRIVAVFDGSTAVNRSLLVDHFPALSRAWRKGTADRDAVARTVPGAPVLPFDPARLRMLSTRGCSLVQLLPEAAGRLRRAAGEGLVPWEASRAADELVAFAGALHTRLGEQKRAPRNVPQAAFDLAEQYELCFAGAALIHLYLAGAATPHDALRLSAGLALVLNRLGHPPGEARAEIRAEAFDRLADRLLCEQQQPQEADGARPDVRRPEAHQLEGLQAEGLQAAATRPEATGTPPGSGGTPPSPPRRGPVRRGVS</sequence>
<feature type="domain" description="Acyl-CoA oxidase/dehydrogenase middle" evidence="8">
    <location>
        <begin position="182"/>
        <end position="277"/>
    </location>
</feature>
<feature type="compositionally biased region" description="Polar residues" evidence="6">
    <location>
        <begin position="30"/>
        <end position="52"/>
    </location>
</feature>
<accession>A0ABV9ZTP6</accession>
<gene>
    <name evidence="9" type="ORF">ACFPP6_08490</name>
</gene>
<dbReference type="Pfam" id="PF02770">
    <property type="entry name" value="Acyl-CoA_dh_M"/>
    <property type="match status" value="1"/>
</dbReference>